<evidence type="ECO:0000259" key="5">
    <source>
        <dbReference type="Pfam" id="PF00700"/>
    </source>
</evidence>
<accession>A0A7X9FS45</accession>
<comment type="function">
    <text evidence="3">Flagellin is the subunit protein which polymerizes to form the filaments of bacterial flagella.</text>
</comment>
<dbReference type="PANTHER" id="PTHR42792">
    <property type="entry name" value="FLAGELLIN"/>
    <property type="match status" value="1"/>
</dbReference>
<dbReference type="Pfam" id="PF00669">
    <property type="entry name" value="Flagellin_N"/>
    <property type="match status" value="1"/>
</dbReference>
<comment type="subcellular location">
    <subcellularLocation>
        <location evidence="3">Secreted</location>
    </subcellularLocation>
    <subcellularLocation>
        <location evidence="3">Bacterial flagellum</location>
    </subcellularLocation>
</comment>
<dbReference type="InterPro" id="IPR042187">
    <property type="entry name" value="Flagellin_C_sub2"/>
</dbReference>
<protein>
    <recommendedName>
        <fullName evidence="3">Flagellin</fullName>
    </recommendedName>
</protein>
<dbReference type="Proteomes" id="UP000524246">
    <property type="component" value="Unassembled WGS sequence"/>
</dbReference>
<keyword evidence="6" id="KW-0282">Flagellum</keyword>
<dbReference type="PANTHER" id="PTHR42792:SF2">
    <property type="entry name" value="FLAGELLIN"/>
    <property type="match status" value="1"/>
</dbReference>
<dbReference type="Pfam" id="PF00700">
    <property type="entry name" value="Flagellin_C"/>
    <property type="match status" value="1"/>
</dbReference>
<dbReference type="SUPFAM" id="SSF64518">
    <property type="entry name" value="Phase 1 flagellin"/>
    <property type="match status" value="1"/>
</dbReference>
<sequence length="262" mass="27574">MAIDSMKANRALEVSTLSLNNTFQKAASGKRINKASDDAAGLAIAMSLQNLEVELGQGTRNAYDAQSVINVAQGAYNSLGEIATRQAELATQAANGIYNDAQRANINQEAQALAEEAQRIQATTQFNGMNVMSGQFQAQVGTDSSPNSQISVASQAPGVVSVDLSSAASARASLDSISNYSASLSQAQGNLGAAYSRLDTAIQNNNVSKENFTAARARIEDADMGEVAANLTKYSTQQKIGVQVLQQTMQSDSMKLNLLKKA</sequence>
<keyword evidence="3" id="KW-0964">Secreted</keyword>
<reference evidence="6 7" key="1">
    <citation type="journal article" date="2020" name="Biotechnol. Biofuels">
        <title>New insights from the biogas microbiome by comprehensive genome-resolved metagenomics of nearly 1600 species originating from multiple anaerobic digesters.</title>
        <authorList>
            <person name="Campanaro S."/>
            <person name="Treu L."/>
            <person name="Rodriguez-R L.M."/>
            <person name="Kovalovszki A."/>
            <person name="Ziels R.M."/>
            <person name="Maus I."/>
            <person name="Zhu X."/>
            <person name="Kougias P.G."/>
            <person name="Basile A."/>
            <person name="Luo G."/>
            <person name="Schluter A."/>
            <person name="Konstantinidis K.T."/>
            <person name="Angelidaki I."/>
        </authorList>
    </citation>
    <scope>NUCLEOTIDE SEQUENCE [LARGE SCALE GENOMIC DNA]</scope>
    <source>
        <strain evidence="6">AS27yjCOA_65</strain>
    </source>
</reference>
<proteinExistence type="inferred from homology"/>
<keyword evidence="2 3" id="KW-0975">Bacterial flagellum</keyword>
<feature type="domain" description="Flagellin N-terminal" evidence="4">
    <location>
        <begin position="5"/>
        <end position="135"/>
    </location>
</feature>
<gene>
    <name evidence="6" type="ORF">GYA55_08125</name>
</gene>
<evidence type="ECO:0000256" key="3">
    <source>
        <dbReference type="RuleBase" id="RU362073"/>
    </source>
</evidence>
<comment type="caution">
    <text evidence="6">The sequence shown here is derived from an EMBL/GenBank/DDBJ whole genome shotgun (WGS) entry which is preliminary data.</text>
</comment>
<dbReference type="EMBL" id="JAAZON010000358">
    <property type="protein sequence ID" value="NMC63121.1"/>
    <property type="molecule type" value="Genomic_DNA"/>
</dbReference>
<evidence type="ECO:0000313" key="7">
    <source>
        <dbReference type="Proteomes" id="UP000524246"/>
    </source>
</evidence>
<evidence type="ECO:0000256" key="2">
    <source>
        <dbReference type="ARBA" id="ARBA00023143"/>
    </source>
</evidence>
<dbReference type="InterPro" id="IPR001492">
    <property type="entry name" value="Flagellin"/>
</dbReference>
<comment type="similarity">
    <text evidence="1 3">Belongs to the bacterial flagellin family.</text>
</comment>
<dbReference type="Gene3D" id="1.20.1330.10">
    <property type="entry name" value="f41 fragment of flagellin, N-terminal domain"/>
    <property type="match status" value="1"/>
</dbReference>
<feature type="domain" description="Flagellin C-terminal" evidence="5">
    <location>
        <begin position="177"/>
        <end position="259"/>
    </location>
</feature>
<dbReference type="GO" id="GO:0009288">
    <property type="term" value="C:bacterial-type flagellum"/>
    <property type="evidence" value="ECO:0007669"/>
    <property type="project" value="UniProtKB-SubCell"/>
</dbReference>
<dbReference type="GO" id="GO:0005198">
    <property type="term" value="F:structural molecule activity"/>
    <property type="evidence" value="ECO:0007669"/>
    <property type="project" value="UniProtKB-UniRule"/>
</dbReference>
<keyword evidence="6" id="KW-0969">Cilium</keyword>
<dbReference type="AlphaFoldDB" id="A0A7X9FS45"/>
<evidence type="ECO:0000313" key="6">
    <source>
        <dbReference type="EMBL" id="NMC63121.1"/>
    </source>
</evidence>
<name>A0A7X9FS45_9DELT</name>
<organism evidence="6 7">
    <name type="scientific">SAR324 cluster bacterium</name>
    <dbReference type="NCBI Taxonomy" id="2024889"/>
    <lineage>
        <taxon>Bacteria</taxon>
        <taxon>Deltaproteobacteria</taxon>
        <taxon>SAR324 cluster</taxon>
    </lineage>
</organism>
<keyword evidence="6" id="KW-0966">Cell projection</keyword>
<dbReference type="InterPro" id="IPR001029">
    <property type="entry name" value="Flagellin_N"/>
</dbReference>
<evidence type="ECO:0000256" key="1">
    <source>
        <dbReference type="ARBA" id="ARBA00005709"/>
    </source>
</evidence>
<dbReference type="Gene3D" id="6.10.10.10">
    <property type="entry name" value="Flagellar export chaperone, C-terminal domain"/>
    <property type="match status" value="1"/>
</dbReference>
<evidence type="ECO:0000259" key="4">
    <source>
        <dbReference type="Pfam" id="PF00669"/>
    </source>
</evidence>
<dbReference type="InterPro" id="IPR046358">
    <property type="entry name" value="Flagellin_C"/>
</dbReference>
<dbReference type="GO" id="GO:0005576">
    <property type="term" value="C:extracellular region"/>
    <property type="evidence" value="ECO:0007669"/>
    <property type="project" value="UniProtKB-SubCell"/>
</dbReference>
<dbReference type="PRINTS" id="PR00207">
    <property type="entry name" value="FLAGELLIN"/>
</dbReference>